<proteinExistence type="predicted"/>
<name>A0A0K0DX09_STRER</name>
<evidence type="ECO:0000259" key="4">
    <source>
        <dbReference type="Pfam" id="PF08698"/>
    </source>
</evidence>
<dbReference type="GO" id="GO:0006396">
    <property type="term" value="P:RNA processing"/>
    <property type="evidence" value="ECO:0007669"/>
    <property type="project" value="TreeGrafter"/>
</dbReference>
<sequence length="150" mass="17285">MPLVKKKKGVLSEVSIKISPDINKIVENSVIGPAVEKNIGQCMRDKKAGEKKKERKFNREKTAGKGWFDMKSPEMTDEIRRDLEVIQMRGAIDPKAHYKKNVSSELPKHFQIGTIIETKADFYSSRLTNKERKRTIVDELLAEYDKKHKV</sequence>
<evidence type="ECO:0000256" key="1">
    <source>
        <dbReference type="ARBA" id="ARBA00004604"/>
    </source>
</evidence>
<keyword evidence="2" id="KW-0539">Nucleus</keyword>
<dbReference type="GO" id="GO:0005730">
    <property type="term" value="C:nucleolus"/>
    <property type="evidence" value="ECO:0007669"/>
    <property type="project" value="UniProtKB-SubCell"/>
</dbReference>
<dbReference type="InterPro" id="IPR039883">
    <property type="entry name" value="Fcf2/DNTTIP2"/>
</dbReference>
<feature type="domain" description="Fcf2 pre-rRNA processing C-terminal" evidence="4">
    <location>
        <begin position="60"/>
        <end position="148"/>
    </location>
</feature>
<protein>
    <submittedName>
        <fullName evidence="6 7">Fcf2 domain-containing protein</fullName>
    </submittedName>
</protein>
<keyword evidence="5" id="KW-1185">Reference proteome</keyword>
<dbReference type="Pfam" id="PF08698">
    <property type="entry name" value="Fcf2"/>
    <property type="match status" value="1"/>
</dbReference>
<dbReference type="InterPro" id="IPR014810">
    <property type="entry name" value="Fcf2_C"/>
</dbReference>
<evidence type="ECO:0000313" key="5">
    <source>
        <dbReference type="Proteomes" id="UP000035681"/>
    </source>
</evidence>
<feature type="compositionally biased region" description="Basic and acidic residues" evidence="3">
    <location>
        <begin position="45"/>
        <end position="63"/>
    </location>
</feature>
<accession>A0A0K0DX09</accession>
<dbReference type="GO" id="GO:0003723">
    <property type="term" value="F:RNA binding"/>
    <property type="evidence" value="ECO:0007669"/>
    <property type="project" value="TreeGrafter"/>
</dbReference>
<comment type="subcellular location">
    <subcellularLocation>
        <location evidence="1">Nucleus</location>
        <location evidence="1">Nucleolus</location>
    </subcellularLocation>
</comment>
<dbReference type="PANTHER" id="PTHR21686:SF12">
    <property type="entry name" value="DEOXYNUCLEOTIDYLTRANSFERASE TERMINAL-INTERACTING PROTEIN 2"/>
    <property type="match status" value="1"/>
</dbReference>
<dbReference type="AlphaFoldDB" id="A0A0K0DX09"/>
<dbReference type="STRING" id="6248.A0A0K0DX09"/>
<evidence type="ECO:0000313" key="7">
    <source>
        <dbReference type="WBParaSite" id="TCONS_00008889.p1"/>
    </source>
</evidence>
<reference evidence="6" key="1">
    <citation type="submission" date="2015-08" db="UniProtKB">
        <authorList>
            <consortium name="WormBaseParasite"/>
        </authorList>
    </citation>
    <scope>IDENTIFICATION</scope>
</reference>
<evidence type="ECO:0000313" key="6">
    <source>
        <dbReference type="WBParaSite" id="SSTP_0000177600.1"/>
    </source>
</evidence>
<evidence type="ECO:0000256" key="2">
    <source>
        <dbReference type="ARBA" id="ARBA00023242"/>
    </source>
</evidence>
<dbReference type="Proteomes" id="UP000035681">
    <property type="component" value="Unplaced"/>
</dbReference>
<feature type="region of interest" description="Disordered" evidence="3">
    <location>
        <begin position="45"/>
        <end position="70"/>
    </location>
</feature>
<dbReference type="WBParaSite" id="SSTP_0000177600.1">
    <property type="protein sequence ID" value="SSTP_0000177600.1"/>
    <property type="gene ID" value="SSTP_0000177600"/>
</dbReference>
<evidence type="ECO:0000256" key="3">
    <source>
        <dbReference type="SAM" id="MobiDB-lite"/>
    </source>
</evidence>
<dbReference type="WBParaSite" id="TCONS_00008889.p1">
    <property type="protein sequence ID" value="TCONS_00008889.p1"/>
    <property type="gene ID" value="XLOC_006761"/>
</dbReference>
<dbReference type="PANTHER" id="PTHR21686">
    <property type="entry name" value="DEOXYNUCLEOTIDYLTRANSFERASE TERMINAL-INTERACTING PROTEIN 2"/>
    <property type="match status" value="1"/>
</dbReference>
<organism evidence="6">
    <name type="scientific">Strongyloides stercoralis</name>
    <name type="common">Threadworm</name>
    <dbReference type="NCBI Taxonomy" id="6248"/>
    <lineage>
        <taxon>Eukaryota</taxon>
        <taxon>Metazoa</taxon>
        <taxon>Ecdysozoa</taxon>
        <taxon>Nematoda</taxon>
        <taxon>Chromadorea</taxon>
        <taxon>Rhabditida</taxon>
        <taxon>Tylenchina</taxon>
        <taxon>Panagrolaimomorpha</taxon>
        <taxon>Strongyloidoidea</taxon>
        <taxon>Strongyloididae</taxon>
        <taxon>Strongyloides</taxon>
    </lineage>
</organism>